<dbReference type="Gramene" id="Solyc03g059035.1.1">
    <property type="protein sequence ID" value="Solyc03g059035.1.1"/>
    <property type="gene ID" value="Solyc03g059035.1"/>
</dbReference>
<protein>
    <submittedName>
        <fullName evidence="1">Uncharacterized protein</fullName>
    </submittedName>
</protein>
<dbReference type="EnsemblPlants" id="Solyc03g059035.1.1">
    <property type="protein sequence ID" value="Solyc03g059035.1.1"/>
    <property type="gene ID" value="Solyc03g059035.1"/>
</dbReference>
<dbReference type="AlphaFoldDB" id="A0A3Q7G7I5"/>
<evidence type="ECO:0000313" key="1">
    <source>
        <dbReference type="EnsemblPlants" id="Solyc03g059035.1.1"/>
    </source>
</evidence>
<reference evidence="1" key="2">
    <citation type="submission" date="2019-01" db="UniProtKB">
        <authorList>
            <consortium name="EnsemblPlants"/>
        </authorList>
    </citation>
    <scope>IDENTIFICATION</scope>
    <source>
        <strain evidence="1">cv. Heinz 1706</strain>
    </source>
</reference>
<dbReference type="Proteomes" id="UP000004994">
    <property type="component" value="Chromosome 3"/>
</dbReference>
<name>A0A3Q7G7I5_SOLLC</name>
<organism evidence="1">
    <name type="scientific">Solanum lycopersicum</name>
    <name type="common">Tomato</name>
    <name type="synonym">Lycopersicon esculentum</name>
    <dbReference type="NCBI Taxonomy" id="4081"/>
    <lineage>
        <taxon>Eukaryota</taxon>
        <taxon>Viridiplantae</taxon>
        <taxon>Streptophyta</taxon>
        <taxon>Embryophyta</taxon>
        <taxon>Tracheophyta</taxon>
        <taxon>Spermatophyta</taxon>
        <taxon>Magnoliopsida</taxon>
        <taxon>eudicotyledons</taxon>
        <taxon>Gunneridae</taxon>
        <taxon>Pentapetalae</taxon>
        <taxon>asterids</taxon>
        <taxon>lamiids</taxon>
        <taxon>Solanales</taxon>
        <taxon>Solanaceae</taxon>
        <taxon>Solanoideae</taxon>
        <taxon>Solaneae</taxon>
        <taxon>Solanum</taxon>
        <taxon>Solanum subgen. Lycopersicon</taxon>
    </lineage>
</organism>
<reference evidence="1" key="1">
    <citation type="journal article" date="2012" name="Nature">
        <title>The tomato genome sequence provides insights into fleshy fruit evolution.</title>
        <authorList>
            <consortium name="Tomato Genome Consortium"/>
        </authorList>
    </citation>
    <scope>NUCLEOTIDE SEQUENCE [LARGE SCALE GENOMIC DNA]</scope>
    <source>
        <strain evidence="1">cv. Heinz 1706</strain>
    </source>
</reference>
<evidence type="ECO:0000313" key="2">
    <source>
        <dbReference type="Proteomes" id="UP000004994"/>
    </source>
</evidence>
<proteinExistence type="predicted"/>
<accession>A0A3Q7G7I5</accession>
<keyword evidence="2" id="KW-1185">Reference proteome</keyword>
<dbReference type="InParanoid" id="A0A3Q7G7I5"/>
<sequence>MLTPFFSLHRHNLVEQWIQEVVSIDAPSLVVELTTLISGDIQTLLTYFIMEFLSNSRYRHGHRHLSYHPWKAHIVANRSKFRFYFYARLTRLTIWNFFR</sequence>